<dbReference type="EMBL" id="JAGSYN010000155">
    <property type="protein sequence ID" value="KAG7662977.1"/>
    <property type="molecule type" value="Genomic_DNA"/>
</dbReference>
<dbReference type="PANTHER" id="PTHR13604">
    <property type="entry name" value="DC12-RELATED"/>
    <property type="match status" value="1"/>
</dbReference>
<dbReference type="GO" id="GO:0106300">
    <property type="term" value="P:protein-DNA covalent cross-linking repair"/>
    <property type="evidence" value="ECO:0007669"/>
    <property type="project" value="InterPro"/>
</dbReference>
<feature type="compositionally biased region" description="Basic and acidic residues" evidence="1">
    <location>
        <begin position="449"/>
        <end position="480"/>
    </location>
</feature>
<dbReference type="AlphaFoldDB" id="A0A8J5QMF2"/>
<dbReference type="GO" id="GO:0003697">
    <property type="term" value="F:single-stranded DNA binding"/>
    <property type="evidence" value="ECO:0007669"/>
    <property type="project" value="InterPro"/>
</dbReference>
<feature type="region of interest" description="Disordered" evidence="1">
    <location>
        <begin position="502"/>
        <end position="671"/>
    </location>
</feature>
<dbReference type="RefSeq" id="XP_049263210.1">
    <property type="nucleotide sequence ID" value="XM_049407348.1"/>
</dbReference>
<feature type="compositionally biased region" description="Basic and acidic residues" evidence="1">
    <location>
        <begin position="429"/>
        <end position="441"/>
    </location>
</feature>
<dbReference type="PANTHER" id="PTHR13604:SF0">
    <property type="entry name" value="ABASIC SITE PROCESSING PROTEIN HMCES"/>
    <property type="match status" value="1"/>
</dbReference>
<dbReference type="Pfam" id="PF02586">
    <property type="entry name" value="SRAP"/>
    <property type="match status" value="1"/>
</dbReference>
<accession>A0A8J5QMF2</accession>
<protein>
    <recommendedName>
        <fullName evidence="4">DUF159-domain-containing protein</fullName>
    </recommendedName>
</protein>
<sequence>MCGRFAFGVNLNELPNDFGNAVVSGAEPQETNDLLFEYTIGEDGQNRHIQYDISKATGLDPSYNIAPTNPALILYMVESPEGVDETYVLEKSKFGLVPSWAKPKDPIPVRQGQDNEGEKYSREISRYASRFFNCRRESLKEKAPQWNASKKHRCVIPITGYFEWLKAKSSKTPYYVHATNEKIIYLAGMYSHNFNYNEIKNNKDYLSSFTIITAPAVKTDTNDVSWLHDRKPVILTPRSKEWFAWLDPNKEWDDSLIDFALNSTTNAGSIKIEGYQVSDDVGKPMNKGEENIKRVKAKPSISEFFKKRSNKAEMKLEERGVKEEEPSGSGIKKEESDEKDIKKEEGADDSGVKKEEEEAPIRSVKKDLDDSGIKREEDDGHVKVGDADIKKQIYDRVLQLKTMDQQGKKSKGDNVVDEIGEAVQISNEEAAKFEDEVQEREPSEEEKGEEAPIRSIKKDIDDSDIKNEQGEGHVKLGDMDIEKEAYQGGFRLKVKEGRKSNVVDEIKEAVPISNEEAANFEDEIQQRETTEDVQEEEEPREEQEEEEDDVGEENAGELEAEEGEDYENDEIDQEEMEAEEFDEGNENPDKEVVEEEEVKDLVDEATSGYDSNEEVEQEELPMKRSKQGGEENRQRKKSKSKATPRVAVNPRPSRKAKTLANERVKAEIPFI</sequence>
<evidence type="ECO:0000313" key="2">
    <source>
        <dbReference type="EMBL" id="KAG7662977.1"/>
    </source>
</evidence>
<dbReference type="GeneID" id="73470287"/>
<dbReference type="Proteomes" id="UP000694255">
    <property type="component" value="Unassembled WGS sequence"/>
</dbReference>
<name>A0A8J5QMF2_9ASCO</name>
<dbReference type="OrthoDB" id="2111841at2759"/>
<feature type="region of interest" description="Disordered" evidence="1">
    <location>
        <begin position="427"/>
        <end position="480"/>
    </location>
</feature>
<dbReference type="InterPro" id="IPR003738">
    <property type="entry name" value="SRAP"/>
</dbReference>
<evidence type="ECO:0000313" key="3">
    <source>
        <dbReference type="Proteomes" id="UP000694255"/>
    </source>
</evidence>
<organism evidence="2 3">
    <name type="scientific">[Candida] subhashii</name>
    <dbReference type="NCBI Taxonomy" id="561895"/>
    <lineage>
        <taxon>Eukaryota</taxon>
        <taxon>Fungi</taxon>
        <taxon>Dikarya</taxon>
        <taxon>Ascomycota</taxon>
        <taxon>Saccharomycotina</taxon>
        <taxon>Pichiomycetes</taxon>
        <taxon>Debaryomycetaceae</taxon>
        <taxon>Spathaspora</taxon>
    </lineage>
</organism>
<feature type="compositionally biased region" description="Basic and acidic residues" evidence="1">
    <location>
        <begin position="660"/>
        <end position="671"/>
    </location>
</feature>
<keyword evidence="3" id="KW-1185">Reference proteome</keyword>
<feature type="compositionally biased region" description="Acidic residues" evidence="1">
    <location>
        <begin position="531"/>
        <end position="598"/>
    </location>
</feature>
<comment type="caution">
    <text evidence="2">The sequence shown here is derived from an EMBL/GenBank/DDBJ whole genome shotgun (WGS) entry which is preliminary data.</text>
</comment>
<gene>
    <name evidence="2" type="ORF">J8A68_003487</name>
</gene>
<evidence type="ECO:0000256" key="1">
    <source>
        <dbReference type="SAM" id="MobiDB-lite"/>
    </source>
</evidence>
<evidence type="ECO:0008006" key="4">
    <source>
        <dbReference type="Google" id="ProtNLM"/>
    </source>
</evidence>
<feature type="region of interest" description="Disordered" evidence="1">
    <location>
        <begin position="315"/>
        <end position="382"/>
    </location>
</feature>
<reference evidence="2 3" key="1">
    <citation type="journal article" date="2021" name="DNA Res.">
        <title>Genome analysis of Candida subhashii reveals its hybrid nature and dual mitochondrial genome conformations.</title>
        <authorList>
            <person name="Mixao V."/>
            <person name="Hegedusova E."/>
            <person name="Saus E."/>
            <person name="Pryszcz L.P."/>
            <person name="Cillingova A."/>
            <person name="Nosek J."/>
            <person name="Gabaldon T."/>
        </authorList>
    </citation>
    <scope>NUCLEOTIDE SEQUENCE [LARGE SCALE GENOMIC DNA]</scope>
    <source>
        <strain evidence="2 3">CBS 10753</strain>
    </source>
</reference>
<proteinExistence type="predicted"/>